<dbReference type="Proteomes" id="UP000252355">
    <property type="component" value="Unassembled WGS sequence"/>
</dbReference>
<dbReference type="GO" id="GO:0030246">
    <property type="term" value="F:carbohydrate binding"/>
    <property type="evidence" value="ECO:0007669"/>
    <property type="project" value="InterPro"/>
</dbReference>
<evidence type="ECO:0000313" key="3">
    <source>
        <dbReference type="Proteomes" id="UP000252355"/>
    </source>
</evidence>
<protein>
    <recommendedName>
        <fullName evidence="1">DUF4382 domain-containing protein</fullName>
    </recommendedName>
</protein>
<dbReference type="InterPro" id="IPR013784">
    <property type="entry name" value="Carb-bd-like_fold"/>
</dbReference>
<accession>A0A367ZT65</accession>
<dbReference type="InterPro" id="IPR025491">
    <property type="entry name" value="DUF4382"/>
</dbReference>
<dbReference type="Pfam" id="PF14321">
    <property type="entry name" value="DUF4382"/>
    <property type="match status" value="1"/>
</dbReference>
<feature type="domain" description="DUF4382" evidence="1">
    <location>
        <begin position="105"/>
        <end position="205"/>
    </location>
</feature>
<dbReference type="Gene3D" id="2.60.40.1120">
    <property type="entry name" value="Carboxypeptidase-like, regulatory domain"/>
    <property type="match status" value="1"/>
</dbReference>
<dbReference type="Pfam" id="PF13620">
    <property type="entry name" value="CarboxypepD_reg"/>
    <property type="match status" value="1"/>
</dbReference>
<dbReference type="SUPFAM" id="SSF49452">
    <property type="entry name" value="Starch-binding domain-like"/>
    <property type="match status" value="1"/>
</dbReference>
<sequence length="471" mass="51318">MRYTSRSAILLATLVVLPFVAGCFTSGGGNPLAVNPTMQEESVLLAEAVPAEVAGAKVMAKSGLPSVPARKYSYAAPPHQCRLKAKEGLGRLLGGRFRLRFHCKSVDNLYLVLKDAKVKQVSGKPFPVPLPPKEIDLKSPEALSLLLAELELPPGSYNYLEFRVESGRVVESGKSYPVKIPSNRIRFLGKFEIKDGYDTELTIKFMHTLVRERGKHKDPQFILIPIVRISSTLVPRSSPPAVTTGDISGSVGDYVKKTPLSGVMVALTGPVTQSATTDAAGTFSFKDLPPGNYSLSLAHPDYLDKSFTVEVAVGQVSEVQAEMNPAVIQSSVANTGWFSERYPLADAKGLYGEVALETPVTIDFVSLAFTKVELAFEAAYHAPGIGRFHTFLSSSQQVQIITNLGGWWVGNNATLGQFIGEYYSTTPATRYVVNVTDYVRNNPSSFYYLAAKNLSLADLQLSNIQMTIYYR</sequence>
<dbReference type="PROSITE" id="PS51257">
    <property type="entry name" value="PROKAR_LIPOPROTEIN"/>
    <property type="match status" value="1"/>
</dbReference>
<evidence type="ECO:0000259" key="1">
    <source>
        <dbReference type="Pfam" id="PF14321"/>
    </source>
</evidence>
<comment type="caution">
    <text evidence="2">The sequence shown here is derived from an EMBL/GenBank/DDBJ whole genome shotgun (WGS) entry which is preliminary data.</text>
</comment>
<dbReference type="EMBL" id="QOQW01000002">
    <property type="protein sequence ID" value="RCK81334.1"/>
    <property type="molecule type" value="Genomic_DNA"/>
</dbReference>
<gene>
    <name evidence="2" type="ORF">OZSIB_2203</name>
</gene>
<evidence type="ECO:0000313" key="2">
    <source>
        <dbReference type="EMBL" id="RCK81334.1"/>
    </source>
</evidence>
<proteinExistence type="predicted"/>
<name>A0A367ZT65_9BACT</name>
<dbReference type="AlphaFoldDB" id="A0A367ZT65"/>
<organism evidence="2 3">
    <name type="scientific">Candidatus Ozemobacter sibiricus</name>
    <dbReference type="NCBI Taxonomy" id="2268124"/>
    <lineage>
        <taxon>Bacteria</taxon>
        <taxon>Candidatus Ozemobacteria</taxon>
        <taxon>Candidatus Ozemobacterales</taxon>
        <taxon>Candidatus Ozemobacteraceae</taxon>
        <taxon>Candidatus Ozemobacter</taxon>
    </lineage>
</organism>
<reference evidence="2 3" key="1">
    <citation type="submission" date="2018-05" db="EMBL/GenBank/DDBJ databases">
        <title>A metagenomic window into the 2 km-deep terrestrial subsurface aquifer revealed taxonomically and functionally diverse microbial community comprising novel uncultured bacterial lineages.</title>
        <authorList>
            <person name="Kadnikov V.V."/>
            <person name="Mardanov A.V."/>
            <person name="Beletsky A.V."/>
            <person name="Banks D."/>
            <person name="Pimenov N.V."/>
            <person name="Frank Y.A."/>
            <person name="Karnachuk O.V."/>
            <person name="Ravin N.V."/>
        </authorList>
    </citation>
    <scope>NUCLEOTIDE SEQUENCE [LARGE SCALE GENOMIC DNA]</scope>
    <source>
        <strain evidence="2">BY5</strain>
    </source>
</reference>